<feature type="chain" id="PRO_5041665471" evidence="1">
    <location>
        <begin position="36"/>
        <end position="277"/>
    </location>
</feature>
<protein>
    <submittedName>
        <fullName evidence="2">Uncharacterized protein</fullName>
    </submittedName>
</protein>
<keyword evidence="3" id="KW-1185">Reference proteome</keyword>
<evidence type="ECO:0000313" key="3">
    <source>
        <dbReference type="Proteomes" id="UP000816034"/>
    </source>
</evidence>
<organism evidence="2 3">
    <name type="scientific">Naegleria lovaniensis</name>
    <name type="common">Amoeba</name>
    <dbReference type="NCBI Taxonomy" id="51637"/>
    <lineage>
        <taxon>Eukaryota</taxon>
        <taxon>Discoba</taxon>
        <taxon>Heterolobosea</taxon>
        <taxon>Tetramitia</taxon>
        <taxon>Eutetramitia</taxon>
        <taxon>Vahlkampfiidae</taxon>
        <taxon>Naegleria</taxon>
    </lineage>
</organism>
<accession>A0AA88GWL3</accession>
<comment type="caution">
    <text evidence="2">The sequence shown here is derived from an EMBL/GenBank/DDBJ whole genome shotgun (WGS) entry which is preliminary data.</text>
</comment>
<dbReference type="Proteomes" id="UP000816034">
    <property type="component" value="Unassembled WGS sequence"/>
</dbReference>
<evidence type="ECO:0000256" key="1">
    <source>
        <dbReference type="SAM" id="SignalP"/>
    </source>
</evidence>
<gene>
    <name evidence="2" type="ORF">C9374_002114</name>
</gene>
<sequence length="277" mass="30847">MSPTTSTTRPSLLLASLLLLFLLCAWIQTVPLVNATTSECRQPQGSVSGARKGGVLSHDEIEDIVEGHVLSRALSEDSEHSLSEEDLDILSEHAETLSEEHHVLFRRFVRRLGRRIGRAFKRIGRFIGRVLKGLVRFLGRVFGFSKKAKKIIKDSLGDYNGATGPTKHKKENRLPFVGHMARASCIACRVNCMKSFNALGGPLFSSCKTQYYYYGCRQTAPCFEPTTAEDSVIEGMIGICMYRNGCQVVRQWSQVGLNPLVLQRVIGRIRQSQVSAE</sequence>
<dbReference type="RefSeq" id="XP_044551071.1">
    <property type="nucleotide sequence ID" value="XM_044691497.1"/>
</dbReference>
<dbReference type="AlphaFoldDB" id="A0AA88GWL3"/>
<feature type="signal peptide" evidence="1">
    <location>
        <begin position="1"/>
        <end position="35"/>
    </location>
</feature>
<keyword evidence="1" id="KW-0732">Signal</keyword>
<dbReference type="EMBL" id="PYSW02000014">
    <property type="protein sequence ID" value="KAG2387079.1"/>
    <property type="molecule type" value="Genomic_DNA"/>
</dbReference>
<proteinExistence type="predicted"/>
<name>A0AA88GWL3_NAELO</name>
<dbReference type="GeneID" id="68094570"/>
<reference evidence="2 3" key="1">
    <citation type="journal article" date="2018" name="BMC Genomics">
        <title>The genome of Naegleria lovaniensis, the basis for a comparative approach to unravel pathogenicity factors of the human pathogenic amoeba N. fowleri.</title>
        <authorList>
            <person name="Liechti N."/>
            <person name="Schurch N."/>
            <person name="Bruggmann R."/>
            <person name="Wittwer M."/>
        </authorList>
    </citation>
    <scope>NUCLEOTIDE SEQUENCE [LARGE SCALE GENOMIC DNA]</scope>
    <source>
        <strain evidence="2 3">ATCC 30569</strain>
    </source>
</reference>
<evidence type="ECO:0000313" key="2">
    <source>
        <dbReference type="EMBL" id="KAG2387079.1"/>
    </source>
</evidence>